<proteinExistence type="predicted"/>
<organism evidence="1 2">
    <name type="scientific">Anopheles dirus</name>
    <dbReference type="NCBI Taxonomy" id="7168"/>
    <lineage>
        <taxon>Eukaryota</taxon>
        <taxon>Metazoa</taxon>
        <taxon>Ecdysozoa</taxon>
        <taxon>Arthropoda</taxon>
        <taxon>Hexapoda</taxon>
        <taxon>Insecta</taxon>
        <taxon>Pterygota</taxon>
        <taxon>Neoptera</taxon>
        <taxon>Endopterygota</taxon>
        <taxon>Diptera</taxon>
        <taxon>Nematocera</taxon>
        <taxon>Culicoidea</taxon>
        <taxon>Culicidae</taxon>
        <taxon>Anophelinae</taxon>
        <taxon>Anopheles</taxon>
    </lineage>
</organism>
<dbReference type="VEuPathDB" id="VectorBase:ADIR014560"/>
<sequence>MVWMVALHHHHRTSSQCCDVEANVVLGFDLTYIPSLNDAFLLELFRSLGAYHY</sequence>
<accession>A0A182NXI3</accession>
<name>A0A182NXI3_9DIPT</name>
<protein>
    <submittedName>
        <fullName evidence="1">Uncharacterized protein</fullName>
    </submittedName>
</protein>
<reference evidence="2" key="1">
    <citation type="submission" date="2013-03" db="EMBL/GenBank/DDBJ databases">
        <title>The Genome Sequence of Anopheles dirus WRAIR2.</title>
        <authorList>
            <consortium name="The Broad Institute Genomics Platform"/>
            <person name="Neafsey D.E."/>
            <person name="Walton C."/>
            <person name="Walker B."/>
            <person name="Young S.K."/>
            <person name="Zeng Q."/>
            <person name="Gargeya S."/>
            <person name="Fitzgerald M."/>
            <person name="Haas B."/>
            <person name="Abouelleil A."/>
            <person name="Allen A.W."/>
            <person name="Alvarado L."/>
            <person name="Arachchi H.M."/>
            <person name="Berlin A.M."/>
            <person name="Chapman S.B."/>
            <person name="Gainer-Dewar J."/>
            <person name="Goldberg J."/>
            <person name="Griggs A."/>
            <person name="Gujja S."/>
            <person name="Hansen M."/>
            <person name="Howarth C."/>
            <person name="Imamovic A."/>
            <person name="Ireland A."/>
            <person name="Larimer J."/>
            <person name="McCowan C."/>
            <person name="Murphy C."/>
            <person name="Pearson M."/>
            <person name="Poon T.W."/>
            <person name="Priest M."/>
            <person name="Roberts A."/>
            <person name="Saif S."/>
            <person name="Shea T."/>
            <person name="Sisk P."/>
            <person name="Sykes S."/>
            <person name="Wortman J."/>
            <person name="Nusbaum C."/>
            <person name="Birren B."/>
        </authorList>
    </citation>
    <scope>NUCLEOTIDE SEQUENCE [LARGE SCALE GENOMIC DNA]</scope>
    <source>
        <strain evidence="2">WRAIR2</strain>
    </source>
</reference>
<dbReference type="AlphaFoldDB" id="A0A182NXI3"/>
<dbReference type="Proteomes" id="UP000075884">
    <property type="component" value="Unassembled WGS sequence"/>
</dbReference>
<reference evidence="1" key="2">
    <citation type="submission" date="2020-05" db="UniProtKB">
        <authorList>
            <consortium name="EnsemblMetazoa"/>
        </authorList>
    </citation>
    <scope>IDENTIFICATION</scope>
    <source>
        <strain evidence="1">WRAIR2</strain>
    </source>
</reference>
<evidence type="ECO:0000313" key="2">
    <source>
        <dbReference type="Proteomes" id="UP000075884"/>
    </source>
</evidence>
<keyword evidence="2" id="KW-1185">Reference proteome</keyword>
<dbReference type="EnsemblMetazoa" id="ADIR014560-RA">
    <property type="protein sequence ID" value="ADIR014560-PA"/>
    <property type="gene ID" value="ADIR014560"/>
</dbReference>
<evidence type="ECO:0000313" key="1">
    <source>
        <dbReference type="EnsemblMetazoa" id="ADIR014560-PA"/>
    </source>
</evidence>